<dbReference type="RefSeq" id="WP_038453460.1">
    <property type="nucleotide sequence ID" value="NZ_CP009043.1"/>
</dbReference>
<keyword evidence="2 4" id="KW-0479">Metal-binding</keyword>
<gene>
    <name evidence="7" type="primary">nosC2</name>
    <name evidence="7" type="ORF">CIG1485E_0549</name>
</gene>
<evidence type="ECO:0000313" key="8">
    <source>
        <dbReference type="Proteomes" id="UP000028486"/>
    </source>
</evidence>
<keyword evidence="1 4" id="KW-0349">Heme</keyword>
<sequence length="149" mass="15799">MNTGKIVAGTLGGVVVLLMVYLMASGDSTPVAAKQEVAKQAATPVAQPKQEEGFQTSSELNKIKELKQSVTITNDGVSKLYLRSCAPCHGKDGKGILAPDITGKNKEAILASLHDYKADKIPNSLMKGLLTNVSDENLTQLADEIANFK</sequence>
<dbReference type="Gene3D" id="1.10.760.10">
    <property type="entry name" value="Cytochrome c-like domain"/>
    <property type="match status" value="1"/>
</dbReference>
<keyword evidence="5" id="KW-0472">Membrane</keyword>
<dbReference type="HOGENOM" id="CLU_129904_0_0_7"/>
<keyword evidence="5" id="KW-0812">Transmembrane</keyword>
<evidence type="ECO:0000256" key="5">
    <source>
        <dbReference type="SAM" id="Phobius"/>
    </source>
</evidence>
<dbReference type="STRING" id="1244531.CIG2463D_0549"/>
<evidence type="ECO:0000256" key="3">
    <source>
        <dbReference type="ARBA" id="ARBA00023004"/>
    </source>
</evidence>
<dbReference type="GO" id="GO:0046872">
    <property type="term" value="F:metal ion binding"/>
    <property type="evidence" value="ECO:0007669"/>
    <property type="project" value="UniProtKB-KW"/>
</dbReference>
<dbReference type="eggNOG" id="COG2863">
    <property type="taxonomic scope" value="Bacteria"/>
</dbReference>
<evidence type="ECO:0000256" key="2">
    <source>
        <dbReference type="ARBA" id="ARBA00022723"/>
    </source>
</evidence>
<dbReference type="PROSITE" id="PS51007">
    <property type="entry name" value="CYTC"/>
    <property type="match status" value="1"/>
</dbReference>
<dbReference type="Proteomes" id="UP000028486">
    <property type="component" value="Chromosome"/>
</dbReference>
<dbReference type="AlphaFoldDB" id="A0A076FF08"/>
<dbReference type="EMBL" id="CP009043">
    <property type="protein sequence ID" value="AII14414.1"/>
    <property type="molecule type" value="Genomic_DNA"/>
</dbReference>
<protein>
    <submittedName>
        <fullName evidence="7">Monoheme c-type cytochrome</fullName>
    </submittedName>
</protein>
<dbReference type="PATRIC" id="fig|1244531.5.peg.559"/>
<organism evidence="7 8">
    <name type="scientific">Campylobacter iguaniorum</name>
    <dbReference type="NCBI Taxonomy" id="1244531"/>
    <lineage>
        <taxon>Bacteria</taxon>
        <taxon>Pseudomonadati</taxon>
        <taxon>Campylobacterota</taxon>
        <taxon>Epsilonproteobacteria</taxon>
        <taxon>Campylobacterales</taxon>
        <taxon>Campylobacteraceae</taxon>
        <taxon>Campylobacter</taxon>
    </lineage>
</organism>
<proteinExistence type="predicted"/>
<evidence type="ECO:0000256" key="1">
    <source>
        <dbReference type="ARBA" id="ARBA00022617"/>
    </source>
</evidence>
<reference evidence="8" key="1">
    <citation type="journal article" date="2014" name="Genome Announc.">
        <title>Complete Genome Sequence of Campylobacter iguaniorum Strain 1485ET, Isolated from a Bearded Dragon (Pogona vitticeps).</title>
        <authorList>
            <person name="Gilbert M.J."/>
            <person name="Miller W.G."/>
            <person name="Yee E."/>
            <person name="Kik M."/>
            <person name="Wagenaar J.A."/>
            <person name="Duim B."/>
        </authorList>
    </citation>
    <scope>NUCLEOTIDE SEQUENCE [LARGE SCALE GENOMIC DNA]</scope>
    <source>
        <strain evidence="8">1485E</strain>
    </source>
</reference>
<keyword evidence="8" id="KW-1185">Reference proteome</keyword>
<feature type="transmembrane region" description="Helical" evidence="5">
    <location>
        <begin position="6"/>
        <end position="24"/>
    </location>
</feature>
<keyword evidence="3 4" id="KW-0408">Iron</keyword>
<accession>A0A076FF08</accession>
<dbReference type="SUPFAM" id="SSF46626">
    <property type="entry name" value="Cytochrome c"/>
    <property type="match status" value="1"/>
</dbReference>
<dbReference type="KEGG" id="caj:CIG1485E_0549"/>
<dbReference type="GO" id="GO:0020037">
    <property type="term" value="F:heme binding"/>
    <property type="evidence" value="ECO:0007669"/>
    <property type="project" value="InterPro"/>
</dbReference>
<evidence type="ECO:0000259" key="6">
    <source>
        <dbReference type="PROSITE" id="PS51007"/>
    </source>
</evidence>
<dbReference type="InterPro" id="IPR009056">
    <property type="entry name" value="Cyt_c-like_dom"/>
</dbReference>
<keyword evidence="5" id="KW-1133">Transmembrane helix</keyword>
<evidence type="ECO:0000313" key="7">
    <source>
        <dbReference type="EMBL" id="AII14414.1"/>
    </source>
</evidence>
<evidence type="ECO:0000256" key="4">
    <source>
        <dbReference type="PROSITE-ProRule" id="PRU00433"/>
    </source>
</evidence>
<feature type="domain" description="Cytochrome c" evidence="6">
    <location>
        <begin position="71"/>
        <end position="149"/>
    </location>
</feature>
<dbReference type="GO" id="GO:0009055">
    <property type="term" value="F:electron transfer activity"/>
    <property type="evidence" value="ECO:0007669"/>
    <property type="project" value="InterPro"/>
</dbReference>
<dbReference type="OrthoDB" id="5359603at2"/>
<dbReference type="InterPro" id="IPR036909">
    <property type="entry name" value="Cyt_c-like_dom_sf"/>
</dbReference>
<name>A0A076FF08_9BACT</name>